<dbReference type="GO" id="GO:0000155">
    <property type="term" value="F:phosphorelay sensor kinase activity"/>
    <property type="evidence" value="ECO:0007669"/>
    <property type="project" value="InterPro"/>
</dbReference>
<dbReference type="EC" id="2.7.13.3" evidence="2"/>
<dbReference type="RefSeq" id="WP_017094914.1">
    <property type="nucleotide sequence ID" value="NZ_MCSW01000091.1"/>
</dbReference>
<organism evidence="9 10">
    <name type="scientific">Vibrio splendidus</name>
    <dbReference type="NCBI Taxonomy" id="29497"/>
    <lineage>
        <taxon>Bacteria</taxon>
        <taxon>Pseudomonadati</taxon>
        <taxon>Pseudomonadota</taxon>
        <taxon>Gammaproteobacteria</taxon>
        <taxon>Vibrionales</taxon>
        <taxon>Vibrionaceae</taxon>
        <taxon>Vibrio</taxon>
    </lineage>
</organism>
<feature type="transmembrane region" description="Helical" evidence="6">
    <location>
        <begin position="12"/>
        <end position="32"/>
    </location>
</feature>
<dbReference type="SUPFAM" id="SSF52172">
    <property type="entry name" value="CheY-like"/>
    <property type="match status" value="1"/>
</dbReference>
<evidence type="ECO:0000313" key="9">
    <source>
        <dbReference type="EMBL" id="PMF27267.1"/>
    </source>
</evidence>
<dbReference type="PROSITE" id="PS50110">
    <property type="entry name" value="RESPONSE_REGULATORY"/>
    <property type="match status" value="1"/>
</dbReference>
<keyword evidence="9" id="KW-0418">Kinase</keyword>
<keyword evidence="6" id="KW-0812">Transmembrane</keyword>
<dbReference type="InterPro" id="IPR003661">
    <property type="entry name" value="HisK_dim/P_dom"/>
</dbReference>
<dbReference type="EMBL" id="MCSW01000091">
    <property type="protein sequence ID" value="PMF27267.1"/>
    <property type="molecule type" value="Genomic_DNA"/>
</dbReference>
<dbReference type="Gene3D" id="3.30.565.10">
    <property type="entry name" value="Histidine kinase-like ATPase, C-terminal domain"/>
    <property type="match status" value="1"/>
</dbReference>
<dbReference type="InterPro" id="IPR003594">
    <property type="entry name" value="HATPase_dom"/>
</dbReference>
<keyword evidence="3 5" id="KW-0597">Phosphoprotein</keyword>
<evidence type="ECO:0000256" key="4">
    <source>
        <dbReference type="ARBA" id="ARBA00022801"/>
    </source>
</evidence>
<dbReference type="InterPro" id="IPR011006">
    <property type="entry name" value="CheY-like_superfamily"/>
</dbReference>
<dbReference type="Pfam" id="PF02518">
    <property type="entry name" value="HATPase_c"/>
    <property type="match status" value="1"/>
</dbReference>
<comment type="caution">
    <text evidence="9">The sequence shown here is derived from an EMBL/GenBank/DDBJ whole genome shotgun (WGS) entry which is preliminary data.</text>
</comment>
<keyword evidence="9" id="KW-0808">Transferase</keyword>
<dbReference type="AlphaFoldDB" id="A0A2N7CI24"/>
<dbReference type="Gene3D" id="1.10.287.130">
    <property type="match status" value="1"/>
</dbReference>
<evidence type="ECO:0000259" key="8">
    <source>
        <dbReference type="PROSITE" id="PS50110"/>
    </source>
</evidence>
<sequence length="682" mass="78387">MNAIRKVYQYAEPNLTLVGWMGFVGFPIYYIVWEFLFPQPYENLMLRLFCSVLFFGIIYRNRVPFEWRKYLPAYYQVAVTICLPGFFFYMLLMNNWSNVWVMSFMSAIFLHILLVHVTRVMFAQTFAGIGMATLCAWVAQDFYLELTMDWTHVPIFLFIYLFGNLFYFRNQMEHENKVSLAKSFGAGIAHEMRNPLSGLLTSIDVMQSILPNPKSGDHKGQYALSNEEVIQLREVGDEAMEIIHSGNETIDLLLTSIDENRVSRSTFKKHSAQAVIEGAIDSFNYKRSADKSAISLDVQSNFDFLGSDTLLKYVMYNLFKNAFHHRSPEDFHIHVTMCSDEVANQIMVTDNGSGISNDVIRRIFQDFYTTGQSGNYGLGLPFCQKVMRSFGGEIKCQSEVDQWTQFTMTFPSLSSHSVKEIKSELTKLKTVLMVSDQKVLTNKMTEVARFMGFELTVLDVASALKNKEYQFEFDLIFVDMESLDLRASCLDRIESLLSFTEARIIYLYEHHPIKRVRNVAFEPIWVETQVWLLNTKATIERLLFDSNYVMPSVSVKPLEATNKRTIMVVDDNESLRRFTAMLLEKQGFDVVQKEDGQQALDALDSDEIDLILMDIEMPIMDGVEASRRIRSANRAYSSVPIIAHTGDSSPVTLEKMESSGMSDFIVKPADKNRLFDKIAHWI</sequence>
<evidence type="ECO:0000256" key="3">
    <source>
        <dbReference type="ARBA" id="ARBA00022553"/>
    </source>
</evidence>
<dbReference type="Pfam" id="PF00072">
    <property type="entry name" value="Response_reg"/>
    <property type="match status" value="1"/>
</dbReference>
<feature type="transmembrane region" description="Helical" evidence="6">
    <location>
        <begin position="98"/>
        <end position="115"/>
    </location>
</feature>
<evidence type="ECO:0000256" key="1">
    <source>
        <dbReference type="ARBA" id="ARBA00000085"/>
    </source>
</evidence>
<dbReference type="PROSITE" id="PS50109">
    <property type="entry name" value="HIS_KIN"/>
    <property type="match status" value="1"/>
</dbReference>
<feature type="domain" description="Response regulatory" evidence="8">
    <location>
        <begin position="565"/>
        <end position="682"/>
    </location>
</feature>
<name>A0A2N7CI24_VIBSP</name>
<dbReference type="InterPro" id="IPR036890">
    <property type="entry name" value="HATPase_C_sf"/>
</dbReference>
<dbReference type="SMART" id="SM00387">
    <property type="entry name" value="HATPase_c"/>
    <property type="match status" value="1"/>
</dbReference>
<dbReference type="InterPro" id="IPR001789">
    <property type="entry name" value="Sig_transdc_resp-reg_receiver"/>
</dbReference>
<accession>A0A2N7CI24</accession>
<feature type="transmembrane region" description="Helical" evidence="6">
    <location>
        <begin position="151"/>
        <end position="168"/>
    </location>
</feature>
<evidence type="ECO:0000259" key="7">
    <source>
        <dbReference type="PROSITE" id="PS50109"/>
    </source>
</evidence>
<feature type="domain" description="Histidine kinase" evidence="7">
    <location>
        <begin position="187"/>
        <end position="414"/>
    </location>
</feature>
<dbReference type="InterPro" id="IPR005467">
    <property type="entry name" value="His_kinase_dom"/>
</dbReference>
<dbReference type="InterPro" id="IPR004358">
    <property type="entry name" value="Sig_transdc_His_kin-like_C"/>
</dbReference>
<evidence type="ECO:0000256" key="2">
    <source>
        <dbReference type="ARBA" id="ARBA00012438"/>
    </source>
</evidence>
<gene>
    <name evidence="9" type="ORF">BCV19_03615</name>
</gene>
<dbReference type="InterPro" id="IPR036097">
    <property type="entry name" value="HisK_dim/P_sf"/>
</dbReference>
<protein>
    <recommendedName>
        <fullName evidence="2">histidine kinase</fullName>
        <ecNumber evidence="2">2.7.13.3</ecNumber>
    </recommendedName>
</protein>
<feature type="transmembrane region" description="Helical" evidence="6">
    <location>
        <begin position="122"/>
        <end position="139"/>
    </location>
</feature>
<evidence type="ECO:0000313" key="10">
    <source>
        <dbReference type="Proteomes" id="UP000235405"/>
    </source>
</evidence>
<feature type="transmembrane region" description="Helical" evidence="6">
    <location>
        <begin position="73"/>
        <end position="92"/>
    </location>
</feature>
<dbReference type="SUPFAM" id="SSF55874">
    <property type="entry name" value="ATPase domain of HSP90 chaperone/DNA topoisomerase II/histidine kinase"/>
    <property type="match status" value="1"/>
</dbReference>
<keyword evidence="4" id="KW-0378">Hydrolase</keyword>
<dbReference type="GO" id="GO:0016787">
    <property type="term" value="F:hydrolase activity"/>
    <property type="evidence" value="ECO:0007669"/>
    <property type="project" value="UniProtKB-KW"/>
</dbReference>
<comment type="catalytic activity">
    <reaction evidence="1">
        <text>ATP + protein L-histidine = ADP + protein N-phospho-L-histidine.</text>
        <dbReference type="EC" id="2.7.13.3"/>
    </reaction>
</comment>
<evidence type="ECO:0000256" key="5">
    <source>
        <dbReference type="PROSITE-ProRule" id="PRU00169"/>
    </source>
</evidence>
<evidence type="ECO:0000256" key="6">
    <source>
        <dbReference type="SAM" id="Phobius"/>
    </source>
</evidence>
<proteinExistence type="predicted"/>
<dbReference type="CDD" id="cd00082">
    <property type="entry name" value="HisKA"/>
    <property type="match status" value="1"/>
</dbReference>
<keyword evidence="6" id="KW-1133">Transmembrane helix</keyword>
<dbReference type="SUPFAM" id="SSF47384">
    <property type="entry name" value="Homodimeric domain of signal transducing histidine kinase"/>
    <property type="match status" value="1"/>
</dbReference>
<feature type="modified residue" description="4-aspartylphosphate" evidence="5">
    <location>
        <position position="614"/>
    </location>
</feature>
<dbReference type="PANTHER" id="PTHR43547:SF2">
    <property type="entry name" value="HYBRID SIGNAL TRANSDUCTION HISTIDINE KINASE C"/>
    <property type="match status" value="1"/>
</dbReference>
<dbReference type="PRINTS" id="PR00344">
    <property type="entry name" value="BCTRLSENSOR"/>
</dbReference>
<dbReference type="PANTHER" id="PTHR43547">
    <property type="entry name" value="TWO-COMPONENT HISTIDINE KINASE"/>
    <property type="match status" value="1"/>
</dbReference>
<keyword evidence="6" id="KW-0472">Membrane</keyword>
<dbReference type="Gene3D" id="3.40.50.2300">
    <property type="match status" value="1"/>
</dbReference>
<dbReference type="SMART" id="SM00448">
    <property type="entry name" value="REC"/>
    <property type="match status" value="1"/>
</dbReference>
<feature type="transmembrane region" description="Helical" evidence="6">
    <location>
        <begin position="44"/>
        <end position="61"/>
    </location>
</feature>
<dbReference type="Proteomes" id="UP000235405">
    <property type="component" value="Unassembled WGS sequence"/>
</dbReference>
<dbReference type="CDD" id="cd17546">
    <property type="entry name" value="REC_hyHK_CKI1_RcsC-like"/>
    <property type="match status" value="1"/>
</dbReference>
<reference evidence="10" key="1">
    <citation type="submission" date="2016-07" db="EMBL/GenBank/DDBJ databases">
        <title>Nontailed viruses are major unrecognized killers of bacteria in the ocean.</title>
        <authorList>
            <person name="Kauffman K."/>
            <person name="Hussain F."/>
            <person name="Yang J."/>
            <person name="Arevalo P."/>
            <person name="Brown J."/>
            <person name="Cutler M."/>
            <person name="Kelly L."/>
            <person name="Polz M.F."/>
        </authorList>
    </citation>
    <scope>NUCLEOTIDE SEQUENCE [LARGE SCALE GENOMIC DNA]</scope>
    <source>
        <strain evidence="10">10N.286.54.F3</strain>
    </source>
</reference>